<sequence length="215" mass="23959">MVHHKGKPEFSSQTKVLGYQLSCFQTTNFIKETDFSNPNSCIPEVFALTRRQRNGQAHSNISLGLSLTVATDNLTEDGELLLNDQSGRQIWIRPESGGSGTAYAPMLDTGNFLVASQVGANLWQSFDEPTDTLLPTQNLNLGAQLIAPYQEKNYSDGRFKFILQADGNLLLYTTRYPTTTSNVAYWSTQSSIGSGYRVVFNQSGYMYLVARWHHA</sequence>
<reference evidence="3" key="1">
    <citation type="journal article" date="2020" name="bioRxiv">
        <title>Hybrid origin of Populus tomentosa Carr. identified through genome sequencing and phylogenomic analysis.</title>
        <authorList>
            <person name="An X."/>
            <person name="Gao K."/>
            <person name="Chen Z."/>
            <person name="Li J."/>
            <person name="Yang X."/>
            <person name="Yang X."/>
            <person name="Zhou J."/>
            <person name="Guo T."/>
            <person name="Zhao T."/>
            <person name="Huang S."/>
            <person name="Miao D."/>
            <person name="Khan W.U."/>
            <person name="Rao P."/>
            <person name="Ye M."/>
            <person name="Lei B."/>
            <person name="Liao W."/>
            <person name="Wang J."/>
            <person name="Ji L."/>
            <person name="Li Y."/>
            <person name="Guo B."/>
            <person name="Mustafa N.S."/>
            <person name="Li S."/>
            <person name="Yun Q."/>
            <person name="Keller S.R."/>
            <person name="Mao J."/>
            <person name="Zhang R."/>
            <person name="Strauss S.H."/>
        </authorList>
    </citation>
    <scope>NUCLEOTIDE SEQUENCE</scope>
    <source>
        <strain evidence="3">GM15</strain>
        <tissue evidence="3">Leaf</tissue>
    </source>
</reference>
<gene>
    <name evidence="3" type="ORF">POTOM_012878</name>
</gene>
<proteinExistence type="predicted"/>
<dbReference type="OrthoDB" id="848948at2759"/>
<dbReference type="Proteomes" id="UP000886885">
    <property type="component" value="Chromosome 3A"/>
</dbReference>
<accession>A0A8X8ALX3</accession>
<dbReference type="InterPro" id="IPR001480">
    <property type="entry name" value="Bulb-type_lectin_dom"/>
</dbReference>
<dbReference type="PANTHER" id="PTHR47976">
    <property type="entry name" value="G-TYPE LECTIN S-RECEPTOR-LIKE SERINE/THREONINE-PROTEIN KINASE SD2-5"/>
    <property type="match status" value="1"/>
</dbReference>
<keyword evidence="1" id="KW-0732">Signal</keyword>
<evidence type="ECO:0000313" key="3">
    <source>
        <dbReference type="EMBL" id="KAG6783430.1"/>
    </source>
</evidence>
<evidence type="ECO:0000313" key="4">
    <source>
        <dbReference type="Proteomes" id="UP000886885"/>
    </source>
</evidence>
<dbReference type="InterPro" id="IPR051343">
    <property type="entry name" value="G-type_lectin_kinases/EP1-like"/>
</dbReference>
<evidence type="ECO:0000259" key="2">
    <source>
        <dbReference type="Pfam" id="PF01453"/>
    </source>
</evidence>
<evidence type="ECO:0000256" key="1">
    <source>
        <dbReference type="ARBA" id="ARBA00022729"/>
    </source>
</evidence>
<dbReference type="EMBL" id="JAAWWB010000005">
    <property type="protein sequence ID" value="KAG6783430.1"/>
    <property type="molecule type" value="Genomic_DNA"/>
</dbReference>
<feature type="domain" description="Bulb-type lectin" evidence="2">
    <location>
        <begin position="73"/>
        <end position="141"/>
    </location>
</feature>
<keyword evidence="4" id="KW-1185">Reference proteome</keyword>
<organism evidence="3 4">
    <name type="scientific">Populus tomentosa</name>
    <name type="common">Chinese white poplar</name>
    <dbReference type="NCBI Taxonomy" id="118781"/>
    <lineage>
        <taxon>Eukaryota</taxon>
        <taxon>Viridiplantae</taxon>
        <taxon>Streptophyta</taxon>
        <taxon>Embryophyta</taxon>
        <taxon>Tracheophyta</taxon>
        <taxon>Spermatophyta</taxon>
        <taxon>Magnoliopsida</taxon>
        <taxon>eudicotyledons</taxon>
        <taxon>Gunneridae</taxon>
        <taxon>Pentapetalae</taxon>
        <taxon>rosids</taxon>
        <taxon>fabids</taxon>
        <taxon>Malpighiales</taxon>
        <taxon>Salicaceae</taxon>
        <taxon>Saliceae</taxon>
        <taxon>Populus</taxon>
    </lineage>
</organism>
<dbReference type="PANTHER" id="PTHR47976:SF47">
    <property type="entry name" value="RECEPTOR-LIKE SERINE_THREONINE-PROTEIN KINASE"/>
    <property type="match status" value="1"/>
</dbReference>
<comment type="caution">
    <text evidence="3">The sequence shown here is derived from an EMBL/GenBank/DDBJ whole genome shotgun (WGS) entry which is preliminary data.</text>
</comment>
<dbReference type="AlphaFoldDB" id="A0A8X8ALX3"/>
<dbReference type="Pfam" id="PF01453">
    <property type="entry name" value="B_lectin"/>
    <property type="match status" value="1"/>
</dbReference>
<name>A0A8X8ALX3_POPTO</name>
<protein>
    <recommendedName>
        <fullName evidence="2">Bulb-type lectin domain-containing protein</fullName>
    </recommendedName>
</protein>